<dbReference type="InterPro" id="IPR029058">
    <property type="entry name" value="AB_hydrolase_fold"/>
</dbReference>
<dbReference type="GO" id="GO:0016020">
    <property type="term" value="C:membrane"/>
    <property type="evidence" value="ECO:0007669"/>
    <property type="project" value="TreeGrafter"/>
</dbReference>
<dbReference type="PANTHER" id="PTHR43798">
    <property type="entry name" value="MONOACYLGLYCEROL LIPASE"/>
    <property type="match status" value="1"/>
</dbReference>
<dbReference type="GO" id="GO:0016787">
    <property type="term" value="F:hydrolase activity"/>
    <property type="evidence" value="ECO:0007669"/>
    <property type="project" value="UniProtKB-KW"/>
</dbReference>
<name>A0A5Q2RSY8_9ACTN</name>
<dbReference type="Pfam" id="PF12697">
    <property type="entry name" value="Abhydrolase_6"/>
    <property type="match status" value="1"/>
</dbReference>
<evidence type="ECO:0000259" key="2">
    <source>
        <dbReference type="Pfam" id="PF12697"/>
    </source>
</evidence>
<dbReference type="AlphaFoldDB" id="A0A5Q2RSY8"/>
<dbReference type="PANTHER" id="PTHR43798:SF31">
    <property type="entry name" value="AB HYDROLASE SUPERFAMILY PROTEIN YCLE"/>
    <property type="match status" value="1"/>
</dbReference>
<evidence type="ECO:0000313" key="4">
    <source>
        <dbReference type="Proteomes" id="UP000334019"/>
    </source>
</evidence>
<feature type="domain" description="AB hydrolase-1" evidence="2">
    <location>
        <begin position="19"/>
        <end position="251"/>
    </location>
</feature>
<dbReference type="Gene3D" id="3.40.50.1820">
    <property type="entry name" value="alpha/beta hydrolase"/>
    <property type="match status" value="1"/>
</dbReference>
<organism evidence="3 4">
    <name type="scientific">Actinomarinicola tropica</name>
    <dbReference type="NCBI Taxonomy" id="2789776"/>
    <lineage>
        <taxon>Bacteria</taxon>
        <taxon>Bacillati</taxon>
        <taxon>Actinomycetota</taxon>
        <taxon>Acidimicrobiia</taxon>
        <taxon>Acidimicrobiales</taxon>
        <taxon>Iamiaceae</taxon>
        <taxon>Actinomarinicola</taxon>
    </lineage>
</organism>
<reference evidence="3 4" key="1">
    <citation type="submission" date="2019-11" db="EMBL/GenBank/DDBJ databases">
        <authorList>
            <person name="He Y."/>
        </authorList>
    </citation>
    <scope>NUCLEOTIDE SEQUENCE [LARGE SCALE GENOMIC DNA]</scope>
    <source>
        <strain evidence="3 4">SCSIO 58843</strain>
    </source>
</reference>
<protein>
    <submittedName>
        <fullName evidence="3">Alpha/beta fold hydrolase</fullName>
    </submittedName>
</protein>
<keyword evidence="1 3" id="KW-0378">Hydrolase</keyword>
<keyword evidence="4" id="KW-1185">Reference proteome</keyword>
<dbReference type="PRINTS" id="PR00111">
    <property type="entry name" value="ABHYDROLASE"/>
</dbReference>
<proteinExistence type="predicted"/>
<dbReference type="InterPro" id="IPR000073">
    <property type="entry name" value="AB_hydrolase_1"/>
</dbReference>
<gene>
    <name evidence="3" type="ORF">GH723_07980</name>
</gene>
<sequence length="280" mass="30251">MEVQGRRATYGDAGRGTPFLFLHGWGLSDRTYKRALGRLARLGVRVIAPSLPGFGGTAALPGDEFSLEGYARWVDDFRTAIGIEGPWYLGGHSFGGGVAVVTAHEHGDDLELLVLVNSIGGSVWKASARPGADARHLADRPLWDWGLHFPYDVAGPRTFRAVVPVILRDMARNLLRDPLGFIRVGRMAGAANLLAELEELRRRQLPVVVLWGDEDKVLPAASMDAMVAAIGRDPEVVSGSHGWLLEDPDRFGEIMTNVVGVAEAARTALADERRSEIAGA</sequence>
<dbReference type="EMBL" id="CP045851">
    <property type="protein sequence ID" value="QGG97030.1"/>
    <property type="molecule type" value="Genomic_DNA"/>
</dbReference>
<evidence type="ECO:0000256" key="1">
    <source>
        <dbReference type="ARBA" id="ARBA00022801"/>
    </source>
</evidence>
<dbReference type="InterPro" id="IPR050266">
    <property type="entry name" value="AB_hydrolase_sf"/>
</dbReference>
<dbReference type="KEGG" id="atq:GH723_07980"/>
<dbReference type="SUPFAM" id="SSF53474">
    <property type="entry name" value="alpha/beta-Hydrolases"/>
    <property type="match status" value="1"/>
</dbReference>
<evidence type="ECO:0000313" key="3">
    <source>
        <dbReference type="EMBL" id="QGG97030.1"/>
    </source>
</evidence>
<dbReference type="Proteomes" id="UP000334019">
    <property type="component" value="Chromosome"/>
</dbReference>
<accession>A0A5Q2RSY8</accession>